<dbReference type="Pfam" id="PF20085">
    <property type="entry name" value="TGL"/>
    <property type="match status" value="1"/>
</dbReference>
<dbReference type="InterPro" id="IPR020916">
    <property type="entry name" value="Gln_gamma-glutamylTfrase_bac"/>
</dbReference>
<dbReference type="RefSeq" id="WP_315955723.1">
    <property type="nucleotide sequence ID" value="NZ_JAWCUD010000016.1"/>
</dbReference>
<comment type="caution">
    <text evidence="3">The sequence shown here is derived from an EMBL/GenBank/DDBJ whole genome shotgun (WGS) entry which is preliminary data.</text>
</comment>
<organism evidence="3 4">
    <name type="scientific">Paenibacillus violae</name>
    <dbReference type="NCBI Taxonomy" id="3077234"/>
    <lineage>
        <taxon>Bacteria</taxon>
        <taxon>Bacillati</taxon>
        <taxon>Bacillota</taxon>
        <taxon>Bacilli</taxon>
        <taxon>Bacillales</taxon>
        <taxon>Paenibacillaceae</taxon>
        <taxon>Paenibacillus</taxon>
    </lineage>
</organism>
<evidence type="ECO:0000313" key="4">
    <source>
        <dbReference type="Proteomes" id="UP001260980"/>
    </source>
</evidence>
<evidence type="ECO:0000256" key="2">
    <source>
        <dbReference type="ARBA" id="ARBA00022969"/>
    </source>
</evidence>
<name>A0ABU3RNI0_9BACL</name>
<accession>A0ABU3RNI0</accession>
<dbReference type="Proteomes" id="UP001260980">
    <property type="component" value="Unassembled WGS sequence"/>
</dbReference>
<sequence length="275" mass="31526">MIVIEGINYISFGEGTLSELELAIFQKKQASPYEYRYDSIHDLLFELHMRTQIMESAKELSRAGVYFAGFQKTLCNPTYWHLTSEGRFQLNRGVAPRDAIRDIFENGGSYGFECSMAVIVVMYNALLNSIDPGQFDRLFAGLLLFDWHSNGKLNLIDRFNNEEAVMGDVLYFENPEVEELLPWWKGENVVLLENDLYYGHGHGLGIASGEEVINVLNKYRMPGSTKSAFLTDRYVHPDFSYFAEFQHPLSEKPIITKIGDWIYVRKAVLFTTLGK</sequence>
<keyword evidence="2" id="KW-0749">Sporulation</keyword>
<keyword evidence="4" id="KW-1185">Reference proteome</keyword>
<protein>
    <submittedName>
        <fullName evidence="3">Protein-glutamine gamma-glutamyltransferase</fullName>
    </submittedName>
</protein>
<reference evidence="3 4" key="1">
    <citation type="submission" date="2023-10" db="EMBL/GenBank/DDBJ databases">
        <title>Paenibacillus strain PFR10 Genome sequencing and assembly.</title>
        <authorList>
            <person name="Kim I."/>
        </authorList>
    </citation>
    <scope>NUCLEOTIDE SEQUENCE [LARGE SCALE GENOMIC DNA]</scope>
    <source>
        <strain evidence="3 4">PFR10</strain>
    </source>
</reference>
<keyword evidence="1" id="KW-0808">Transferase</keyword>
<dbReference type="EMBL" id="JAWCUD010000016">
    <property type="protein sequence ID" value="MDU0205850.1"/>
    <property type="molecule type" value="Genomic_DNA"/>
</dbReference>
<evidence type="ECO:0000256" key="1">
    <source>
        <dbReference type="ARBA" id="ARBA00022679"/>
    </source>
</evidence>
<evidence type="ECO:0000313" key="3">
    <source>
        <dbReference type="EMBL" id="MDU0205850.1"/>
    </source>
</evidence>
<gene>
    <name evidence="3" type="ORF">RQP52_32710</name>
</gene>
<proteinExistence type="predicted"/>